<dbReference type="PANTHER" id="PTHR33546">
    <property type="entry name" value="LARGE, MULTIFUNCTIONAL SECRETED PROTEIN-RELATED"/>
    <property type="match status" value="1"/>
</dbReference>
<dbReference type="PROSITE" id="PS51007">
    <property type="entry name" value="CYTC"/>
    <property type="match status" value="1"/>
</dbReference>
<name>A0A1D8AUC9_9BACT</name>
<evidence type="ECO:0000256" key="3">
    <source>
        <dbReference type="ARBA" id="ARBA00023004"/>
    </source>
</evidence>
<protein>
    <submittedName>
        <fullName evidence="7">Quinoprotein glucose dehydrogenase B</fullName>
        <ecNumber evidence="7">1.1.5.2</ecNumber>
    </submittedName>
</protein>
<dbReference type="InterPro" id="IPR016024">
    <property type="entry name" value="ARM-type_fold"/>
</dbReference>
<evidence type="ECO:0000256" key="2">
    <source>
        <dbReference type="ARBA" id="ARBA00022723"/>
    </source>
</evidence>
<dbReference type="NCBIfam" id="TIGR02603">
    <property type="entry name" value="CxxCH_TIGR02603"/>
    <property type="match status" value="1"/>
</dbReference>
<keyword evidence="7" id="KW-0560">Oxidoreductase</keyword>
<dbReference type="InterPro" id="IPR013428">
    <property type="entry name" value="Membrane-bound_put_N"/>
</dbReference>
<feature type="chain" id="PRO_5009105273" evidence="5">
    <location>
        <begin position="20"/>
        <end position="1126"/>
    </location>
</feature>
<keyword evidence="3 4" id="KW-0408">Iron</keyword>
<accession>A0A1D8AUC9</accession>
<evidence type="ECO:0000256" key="1">
    <source>
        <dbReference type="ARBA" id="ARBA00022617"/>
    </source>
</evidence>
<organism evidence="7 8">
    <name type="scientific">Lacunisphaera limnophila</name>
    <dbReference type="NCBI Taxonomy" id="1838286"/>
    <lineage>
        <taxon>Bacteria</taxon>
        <taxon>Pseudomonadati</taxon>
        <taxon>Verrucomicrobiota</taxon>
        <taxon>Opitutia</taxon>
        <taxon>Opitutales</taxon>
        <taxon>Opitutaceae</taxon>
        <taxon>Lacunisphaera</taxon>
    </lineage>
</organism>
<dbReference type="InterPro" id="IPR013427">
    <property type="entry name" value="Haem-bd_dom_put"/>
</dbReference>
<keyword evidence="1 4" id="KW-0349">Heme</keyword>
<keyword evidence="5" id="KW-0732">Signal</keyword>
<evidence type="ECO:0000256" key="5">
    <source>
        <dbReference type="SAM" id="SignalP"/>
    </source>
</evidence>
<dbReference type="InterPro" id="IPR004155">
    <property type="entry name" value="PBS_lyase_HEAT"/>
</dbReference>
<dbReference type="InterPro" id="IPR011989">
    <property type="entry name" value="ARM-like"/>
</dbReference>
<dbReference type="PATRIC" id="fig|1838286.3.peg.1583"/>
<dbReference type="STRING" id="1838286.Verru16b_01566"/>
<keyword evidence="2 4" id="KW-0479">Metal-binding</keyword>
<evidence type="ECO:0000256" key="4">
    <source>
        <dbReference type="PROSITE-ProRule" id="PRU00433"/>
    </source>
</evidence>
<evidence type="ECO:0000313" key="7">
    <source>
        <dbReference type="EMBL" id="AOS44504.1"/>
    </source>
</evidence>
<dbReference type="PANTHER" id="PTHR33546:SF1">
    <property type="entry name" value="LARGE, MULTIFUNCTIONAL SECRETED PROTEIN"/>
    <property type="match status" value="1"/>
</dbReference>
<feature type="domain" description="Cytochrome c" evidence="6">
    <location>
        <begin position="971"/>
        <end position="1109"/>
    </location>
</feature>
<dbReference type="GO" id="GO:0046872">
    <property type="term" value="F:metal ion binding"/>
    <property type="evidence" value="ECO:0007669"/>
    <property type="project" value="UniProtKB-KW"/>
</dbReference>
<sequence>MPVILVLALLNLAPTLAAAETSGATAARGQLAAEDRRPEPVIEAASDEARLALGRMQLPPGLTAHLWAAEPMFGNPVAFNLDALGRVFVSETHRYGSSTLDIRGYMWTLEDDLANRNQDDWLASVTRHFGPEGVKQLSIESERLVLLEDSDGDGTADKSSVYADNFRSPLDGVASGVLAHRGDVWFTNIPALWKFTGKDKAETRTEVFRGFGVRFNFTGHDLHGLTLGPDGRIYFSIGDRGASVPTKEGGRVETPDTGAVFRCWPDGSGLELFANGLRNPQSLAFNEFGDLFTGDNDSDQGDEERLVHVVEGGDSGWRVGYQFAPRGNAGPWNTEKLWHPRHAGQPAYLVPPICNIEDGPSGIAYYPGTGLTPAYAGHLFITHFKGAISNSGIFSYKLKPAGASYAVETAAPFLTGALPTDVRFGPDGKLYYSDWAEGWPKSKKGRIYTIADPTRANDPALKAIQALIGSDFTKKSDDELAALLAHADWRVRLEAQYTLAERGTTGVTRFATALSGASELARRHAVWGLGQLARQDAAVLPVLRPLLQHADPEIRAQAAKTLGDLRDAAAANALVAALADESLRVQFFAAEALGKIQVAAATPALIAAVRANADTDATLRHALTLSLARCATTEALAALASDDSAPVRLAAVLALRRLQSAHLALFLADREPAVVREAALAINDAPVPAAYAALAGLTGQRINDEAVLLRALNAHFRLGTAENAAALATFAARGGSPAIREEALVLLSLWPAPPARDRLVGIYRPLAEKTRPAEVATAALLPVLDGLFGASVPDSVQLAALKAISSLGLKDAVPALTAVVADPAQSASVRSAALKALDGFDAPGLMASAQLAAASDLPDLRLAALPVISRLQPAQAVAVLAALVERGTTREQQTAFRALGDAKDPAADELLLAQLTLLAAGRIPAAAQLDLLDAAALRADPRIKQVLATREAALAADPDPLAPFRVALEGGDAVKSRPIFASHPVMQCMRCHRIGEYGGGDAGPDLAGIGARESREYLLESIIKPSAKIAAGFEIVSVTRQNGESIVGTLLQRDARGVRLKTAEQDSLEIPAAEVKSVESAPSAMPEIAALVLTKAEIRDLVAGLASLTEPAKPRGQATLRALRGR</sequence>
<dbReference type="Gene3D" id="1.25.10.10">
    <property type="entry name" value="Leucine-rich Repeat Variant"/>
    <property type="match status" value="2"/>
</dbReference>
<dbReference type="NCBIfam" id="TIGR02604">
    <property type="entry name" value="Piru_Ver_Nterm"/>
    <property type="match status" value="1"/>
</dbReference>
<dbReference type="InterPro" id="IPR009056">
    <property type="entry name" value="Cyt_c-like_dom"/>
</dbReference>
<dbReference type="GO" id="GO:0009055">
    <property type="term" value="F:electron transfer activity"/>
    <property type="evidence" value="ECO:0007669"/>
    <property type="project" value="InterPro"/>
</dbReference>
<dbReference type="Gene3D" id="2.120.10.30">
    <property type="entry name" value="TolB, C-terminal domain"/>
    <property type="match status" value="1"/>
</dbReference>
<dbReference type="EC" id="1.1.5.2" evidence="7"/>
<dbReference type="Pfam" id="PF23500">
    <property type="entry name" value="DUF7133"/>
    <property type="match status" value="1"/>
</dbReference>
<dbReference type="Pfam" id="PF13646">
    <property type="entry name" value="HEAT_2"/>
    <property type="match status" value="1"/>
</dbReference>
<dbReference type="Gene3D" id="1.10.760.10">
    <property type="entry name" value="Cytochrome c-like domain"/>
    <property type="match status" value="1"/>
</dbReference>
<dbReference type="Proteomes" id="UP000095228">
    <property type="component" value="Chromosome"/>
</dbReference>
<dbReference type="KEGG" id="obg:Verru16b_01566"/>
<dbReference type="GO" id="GO:0008876">
    <property type="term" value="F:quinoprotein glucose dehydrogenase activity"/>
    <property type="evidence" value="ECO:0007669"/>
    <property type="project" value="UniProtKB-EC"/>
</dbReference>
<dbReference type="SMART" id="SM00567">
    <property type="entry name" value="EZ_HEAT"/>
    <property type="match status" value="7"/>
</dbReference>
<reference evidence="7 8" key="1">
    <citation type="submission" date="2016-06" db="EMBL/GenBank/DDBJ databases">
        <title>Three novel species with peptidoglycan cell walls form the new genus Lacunisphaera gen. nov. in the family Opitutaceae of the verrucomicrobial subdivision 4.</title>
        <authorList>
            <person name="Rast P."/>
            <person name="Gloeckner I."/>
            <person name="Jogler M."/>
            <person name="Boedeker C."/>
            <person name="Jeske O."/>
            <person name="Wiegand S."/>
            <person name="Reinhardt R."/>
            <person name="Schumann P."/>
            <person name="Rohde M."/>
            <person name="Spring S."/>
            <person name="Gloeckner F.O."/>
            <person name="Jogler C."/>
        </authorList>
    </citation>
    <scope>NUCLEOTIDE SEQUENCE [LARGE SCALE GENOMIC DNA]</scope>
    <source>
        <strain evidence="7 8">IG16b</strain>
    </source>
</reference>
<dbReference type="EMBL" id="CP016094">
    <property type="protein sequence ID" value="AOS44504.1"/>
    <property type="molecule type" value="Genomic_DNA"/>
</dbReference>
<dbReference type="InterPro" id="IPR011042">
    <property type="entry name" value="6-blade_b-propeller_TolB-like"/>
</dbReference>
<feature type="signal peptide" evidence="5">
    <location>
        <begin position="1"/>
        <end position="19"/>
    </location>
</feature>
<dbReference type="SUPFAM" id="SSF46626">
    <property type="entry name" value="Cytochrome c"/>
    <property type="match status" value="1"/>
</dbReference>
<gene>
    <name evidence="7" type="primary">gdhB_1</name>
    <name evidence="7" type="ORF">Verru16b_01566</name>
</gene>
<proteinExistence type="predicted"/>
<evidence type="ECO:0000259" key="6">
    <source>
        <dbReference type="PROSITE" id="PS51007"/>
    </source>
</evidence>
<dbReference type="SUPFAM" id="SSF50952">
    <property type="entry name" value="Soluble quinoprotein glucose dehydrogenase"/>
    <property type="match status" value="1"/>
</dbReference>
<evidence type="ECO:0000313" key="8">
    <source>
        <dbReference type="Proteomes" id="UP000095228"/>
    </source>
</evidence>
<dbReference type="InterPro" id="IPR036909">
    <property type="entry name" value="Cyt_c-like_dom_sf"/>
</dbReference>
<dbReference type="PROSITE" id="PS50077">
    <property type="entry name" value="HEAT_REPEAT"/>
    <property type="match status" value="1"/>
</dbReference>
<dbReference type="GO" id="GO:0020037">
    <property type="term" value="F:heme binding"/>
    <property type="evidence" value="ECO:0007669"/>
    <property type="project" value="InterPro"/>
</dbReference>
<keyword evidence="8" id="KW-1185">Reference proteome</keyword>
<dbReference type="InterPro" id="IPR011041">
    <property type="entry name" value="Quinoprot_gluc/sorb_DH_b-prop"/>
</dbReference>
<dbReference type="InterPro" id="IPR021133">
    <property type="entry name" value="HEAT_type_2"/>
</dbReference>
<dbReference type="AlphaFoldDB" id="A0A1D8AUC9"/>
<dbReference type="InterPro" id="IPR055557">
    <property type="entry name" value="DUF7133"/>
</dbReference>
<dbReference type="SUPFAM" id="SSF48371">
    <property type="entry name" value="ARM repeat"/>
    <property type="match status" value="2"/>
</dbReference>